<dbReference type="CDD" id="cd10950">
    <property type="entry name" value="CE4_BsYlxY_like"/>
    <property type="match status" value="1"/>
</dbReference>
<dbReference type="AlphaFoldDB" id="A0A1M5UWF4"/>
<dbReference type="Proteomes" id="UP000183967">
    <property type="component" value="Unassembled WGS sequence"/>
</dbReference>
<sequence>MKIYYIKYGTIKKFFILLIIIISILVLFFKTLSNNSTETFNNDDIFYKGNIDEKIIAFACNVDWGNEYIKPMLNIFDTYDIKITFFVTGRWAKNNSGLLKEIYSYGHEIGNHGYLHKDYSKLNYESNKKQILEAEKIIYNTIGVKPKYFAPPSGAYNKYTVKAAKDLNYKTIMWSIDTIDWRNDSTKEKIIERVISKSHNSAIVLMHPKRETIKALPVIIETLKKEGYKIGRISDIIKN</sequence>
<dbReference type="RefSeq" id="WP_073196815.1">
    <property type="nucleotide sequence ID" value="NZ_FQXO01000043.1"/>
</dbReference>
<dbReference type="GO" id="GO:0005975">
    <property type="term" value="P:carbohydrate metabolic process"/>
    <property type="evidence" value="ECO:0007669"/>
    <property type="project" value="InterPro"/>
</dbReference>
<dbReference type="GO" id="GO:0016810">
    <property type="term" value="F:hydrolase activity, acting on carbon-nitrogen (but not peptide) bonds"/>
    <property type="evidence" value="ECO:0007669"/>
    <property type="project" value="InterPro"/>
</dbReference>
<evidence type="ECO:0000313" key="4">
    <source>
        <dbReference type="Proteomes" id="UP000183967"/>
    </source>
</evidence>
<evidence type="ECO:0000313" key="3">
    <source>
        <dbReference type="EMBL" id="SHH67305.1"/>
    </source>
</evidence>
<keyword evidence="4" id="KW-1185">Reference proteome</keyword>
<dbReference type="SUPFAM" id="SSF88713">
    <property type="entry name" value="Glycoside hydrolase/deacetylase"/>
    <property type="match status" value="1"/>
</dbReference>
<feature type="transmembrane region" description="Helical" evidence="1">
    <location>
        <begin position="14"/>
        <end position="32"/>
    </location>
</feature>
<keyword evidence="1" id="KW-0472">Membrane</keyword>
<keyword evidence="1" id="KW-1133">Transmembrane helix</keyword>
<protein>
    <submittedName>
        <fullName evidence="3">Polysaccharide deacetylase family sporulation protein PdaB</fullName>
    </submittedName>
</protein>
<dbReference type="GO" id="GO:0016020">
    <property type="term" value="C:membrane"/>
    <property type="evidence" value="ECO:0007669"/>
    <property type="project" value="TreeGrafter"/>
</dbReference>
<dbReference type="Pfam" id="PF01522">
    <property type="entry name" value="Polysacc_deac_1"/>
    <property type="match status" value="1"/>
</dbReference>
<dbReference type="OrthoDB" id="9806342at2"/>
<dbReference type="EMBL" id="FQXO01000043">
    <property type="protein sequence ID" value="SHH67305.1"/>
    <property type="molecule type" value="Genomic_DNA"/>
</dbReference>
<organism evidence="3 4">
    <name type="scientific">Caloranaerobacter azorensis DSM 13643</name>
    <dbReference type="NCBI Taxonomy" id="1121264"/>
    <lineage>
        <taxon>Bacteria</taxon>
        <taxon>Bacillati</taxon>
        <taxon>Bacillota</taxon>
        <taxon>Tissierellia</taxon>
        <taxon>Tissierellales</taxon>
        <taxon>Thermohalobacteraceae</taxon>
        <taxon>Caloranaerobacter</taxon>
    </lineage>
</organism>
<dbReference type="Gene3D" id="3.20.20.370">
    <property type="entry name" value="Glycoside hydrolase/deacetylase"/>
    <property type="match status" value="1"/>
</dbReference>
<dbReference type="InterPro" id="IPR011330">
    <property type="entry name" value="Glyco_hydro/deAcase_b/a-brl"/>
</dbReference>
<dbReference type="PANTHER" id="PTHR10587:SF80">
    <property type="entry name" value="CHITOOLIGOSACCHARIDE DEACETYLASE"/>
    <property type="match status" value="1"/>
</dbReference>
<gene>
    <name evidence="3" type="ORF">SAMN02745135_01616</name>
</gene>
<dbReference type="InterPro" id="IPR002509">
    <property type="entry name" value="NODB_dom"/>
</dbReference>
<accession>A0A1M5UWF4</accession>
<proteinExistence type="predicted"/>
<dbReference type="PROSITE" id="PS51677">
    <property type="entry name" value="NODB"/>
    <property type="match status" value="1"/>
</dbReference>
<keyword evidence="1" id="KW-0812">Transmembrane</keyword>
<feature type="domain" description="NodB homology" evidence="2">
    <location>
        <begin position="54"/>
        <end position="231"/>
    </location>
</feature>
<evidence type="ECO:0000259" key="2">
    <source>
        <dbReference type="PROSITE" id="PS51677"/>
    </source>
</evidence>
<dbReference type="PANTHER" id="PTHR10587">
    <property type="entry name" value="GLYCOSYL TRANSFERASE-RELATED"/>
    <property type="match status" value="1"/>
</dbReference>
<evidence type="ECO:0000256" key="1">
    <source>
        <dbReference type="SAM" id="Phobius"/>
    </source>
</evidence>
<reference evidence="4" key="1">
    <citation type="submission" date="2016-11" db="EMBL/GenBank/DDBJ databases">
        <authorList>
            <person name="Varghese N."/>
            <person name="Submissions S."/>
        </authorList>
    </citation>
    <scope>NUCLEOTIDE SEQUENCE [LARGE SCALE GENOMIC DNA]</scope>
    <source>
        <strain evidence="4">DSM 13643</strain>
    </source>
</reference>
<dbReference type="InterPro" id="IPR050248">
    <property type="entry name" value="Polysacc_deacetylase_ArnD"/>
</dbReference>
<name>A0A1M5UWF4_9FIRM</name>